<dbReference type="Gene3D" id="2.40.440.10">
    <property type="entry name" value="L,D-transpeptidase catalytic domain-like"/>
    <property type="match status" value="1"/>
</dbReference>
<dbReference type="GO" id="GO:0071972">
    <property type="term" value="F:peptidoglycan L,D-transpeptidase activity"/>
    <property type="evidence" value="ECO:0007669"/>
    <property type="project" value="TreeGrafter"/>
</dbReference>
<proteinExistence type="inferred from homology"/>
<evidence type="ECO:0000256" key="6">
    <source>
        <dbReference type="ARBA" id="ARBA00022960"/>
    </source>
</evidence>
<keyword evidence="4 11" id="KW-0808">Transferase</keyword>
<dbReference type="GO" id="GO:0016757">
    <property type="term" value="F:glycosyltransferase activity"/>
    <property type="evidence" value="ECO:0007669"/>
    <property type="project" value="UniProtKB-KW"/>
</dbReference>
<evidence type="ECO:0000256" key="1">
    <source>
        <dbReference type="ARBA" id="ARBA00004752"/>
    </source>
</evidence>
<keyword evidence="6 9" id="KW-0133">Cell shape</keyword>
<evidence type="ECO:0000259" key="10">
    <source>
        <dbReference type="PROSITE" id="PS52029"/>
    </source>
</evidence>
<protein>
    <submittedName>
        <fullName evidence="11">Probable L,D-transpeptidase ErfK/SrfK</fullName>
        <ecNumber evidence="11">2.-.-.-</ecNumber>
    </submittedName>
</protein>
<name>A0A378T647_MORLA</name>
<evidence type="ECO:0000256" key="2">
    <source>
        <dbReference type="ARBA" id="ARBA00005992"/>
    </source>
</evidence>
<keyword evidence="8 9" id="KW-0961">Cell wall biogenesis/degradation</keyword>
<dbReference type="UniPathway" id="UPA00219"/>
<gene>
    <name evidence="11" type="primary">erfK</name>
    <name evidence="11" type="ORF">NCTC10359_00701</name>
</gene>
<accession>A0A378T647</accession>
<evidence type="ECO:0000256" key="5">
    <source>
        <dbReference type="ARBA" id="ARBA00022801"/>
    </source>
</evidence>
<dbReference type="GO" id="GO:0018104">
    <property type="term" value="P:peptidoglycan-protein cross-linking"/>
    <property type="evidence" value="ECO:0007669"/>
    <property type="project" value="TreeGrafter"/>
</dbReference>
<sequence length="163" mass="17944">MITLKIDTAAQTLTVFDDDKLIKTLPVSTAKNGTGQLENTGCTPLGKHIINDKIGGEYPKNAVFVGRVFTGEIYDDKLGQANPDRDWILSRILWLKGVENGYNLGKTPDGAVCDTHARYIYIHGTPDTEPVGVPMSHGCIRMRNDDVVWLYDVVDVGTQVLII</sequence>
<dbReference type="CDD" id="cd16913">
    <property type="entry name" value="YkuD_like"/>
    <property type="match status" value="1"/>
</dbReference>
<evidence type="ECO:0000256" key="3">
    <source>
        <dbReference type="ARBA" id="ARBA00022676"/>
    </source>
</evidence>
<keyword evidence="7 9" id="KW-0573">Peptidoglycan synthesis</keyword>
<dbReference type="InterPro" id="IPR050979">
    <property type="entry name" value="LD-transpeptidase"/>
</dbReference>
<dbReference type="GO" id="GO:0005576">
    <property type="term" value="C:extracellular region"/>
    <property type="evidence" value="ECO:0007669"/>
    <property type="project" value="TreeGrafter"/>
</dbReference>
<organism evidence="11 12">
    <name type="scientific">Moraxella lacunata</name>
    <dbReference type="NCBI Taxonomy" id="477"/>
    <lineage>
        <taxon>Bacteria</taxon>
        <taxon>Pseudomonadati</taxon>
        <taxon>Pseudomonadota</taxon>
        <taxon>Gammaproteobacteria</taxon>
        <taxon>Moraxellales</taxon>
        <taxon>Moraxellaceae</taxon>
        <taxon>Moraxella</taxon>
    </lineage>
</organism>
<feature type="active site" description="Nucleophile" evidence="9">
    <location>
        <position position="139"/>
    </location>
</feature>
<feature type="active site" description="Proton donor/acceptor" evidence="9">
    <location>
        <position position="123"/>
    </location>
</feature>
<keyword evidence="3" id="KW-0328">Glycosyltransferase</keyword>
<dbReference type="GO" id="GO:0071555">
    <property type="term" value="P:cell wall organization"/>
    <property type="evidence" value="ECO:0007669"/>
    <property type="project" value="UniProtKB-UniRule"/>
</dbReference>
<dbReference type="PROSITE" id="PS52029">
    <property type="entry name" value="LD_TPASE"/>
    <property type="match status" value="1"/>
</dbReference>
<dbReference type="EC" id="2.-.-.-" evidence="11"/>
<evidence type="ECO:0000256" key="9">
    <source>
        <dbReference type="PROSITE-ProRule" id="PRU01373"/>
    </source>
</evidence>
<evidence type="ECO:0000313" key="12">
    <source>
        <dbReference type="Proteomes" id="UP000254437"/>
    </source>
</evidence>
<keyword evidence="5" id="KW-0378">Hydrolase</keyword>
<evidence type="ECO:0000256" key="8">
    <source>
        <dbReference type="ARBA" id="ARBA00023316"/>
    </source>
</evidence>
<reference evidence="11 12" key="1">
    <citation type="submission" date="2018-06" db="EMBL/GenBank/DDBJ databases">
        <authorList>
            <consortium name="Pathogen Informatics"/>
            <person name="Doyle S."/>
        </authorList>
    </citation>
    <scope>NUCLEOTIDE SEQUENCE [LARGE SCALE GENOMIC DNA]</scope>
    <source>
        <strain evidence="11 12">NCTC10359</strain>
    </source>
</reference>
<dbReference type="InterPro" id="IPR038063">
    <property type="entry name" value="Transpep_catalytic_dom"/>
</dbReference>
<dbReference type="PANTHER" id="PTHR30582">
    <property type="entry name" value="L,D-TRANSPEPTIDASE"/>
    <property type="match status" value="1"/>
</dbReference>
<dbReference type="Pfam" id="PF03734">
    <property type="entry name" value="YkuD"/>
    <property type="match status" value="1"/>
</dbReference>
<dbReference type="RefSeq" id="WP_115005577.1">
    <property type="nucleotide sequence ID" value="NZ_UGQU01000001.1"/>
</dbReference>
<dbReference type="AlphaFoldDB" id="A0A378T647"/>
<comment type="pathway">
    <text evidence="1 9">Cell wall biogenesis; peptidoglycan biosynthesis.</text>
</comment>
<dbReference type="Proteomes" id="UP000254437">
    <property type="component" value="Unassembled WGS sequence"/>
</dbReference>
<feature type="domain" description="L,D-TPase catalytic" evidence="10">
    <location>
        <begin position="2"/>
        <end position="163"/>
    </location>
</feature>
<evidence type="ECO:0000256" key="4">
    <source>
        <dbReference type="ARBA" id="ARBA00022679"/>
    </source>
</evidence>
<evidence type="ECO:0000313" key="11">
    <source>
        <dbReference type="EMBL" id="STZ56100.1"/>
    </source>
</evidence>
<evidence type="ECO:0000256" key="7">
    <source>
        <dbReference type="ARBA" id="ARBA00022984"/>
    </source>
</evidence>
<dbReference type="PANTHER" id="PTHR30582:SF24">
    <property type="entry name" value="L,D-TRANSPEPTIDASE ERFK_SRFK-RELATED"/>
    <property type="match status" value="1"/>
</dbReference>
<comment type="similarity">
    <text evidence="2">Belongs to the YkuD family.</text>
</comment>
<dbReference type="GO" id="GO:0008360">
    <property type="term" value="P:regulation of cell shape"/>
    <property type="evidence" value="ECO:0007669"/>
    <property type="project" value="UniProtKB-UniRule"/>
</dbReference>
<dbReference type="EMBL" id="UGQU01000001">
    <property type="protein sequence ID" value="STZ56100.1"/>
    <property type="molecule type" value="Genomic_DNA"/>
</dbReference>
<dbReference type="InterPro" id="IPR005490">
    <property type="entry name" value="LD_TPept_cat_dom"/>
</dbReference>
<dbReference type="SUPFAM" id="SSF141523">
    <property type="entry name" value="L,D-transpeptidase catalytic domain-like"/>
    <property type="match status" value="1"/>
</dbReference>
<dbReference type="STRING" id="477.A9309_08535"/>